<reference evidence="3" key="1">
    <citation type="journal article" date="2019" name="Int. J. Syst. Evol. Microbiol.">
        <title>The Global Catalogue of Microorganisms (GCM) 10K type strain sequencing project: providing services to taxonomists for standard genome sequencing and annotation.</title>
        <authorList>
            <consortium name="The Broad Institute Genomics Platform"/>
            <consortium name="The Broad Institute Genome Sequencing Center for Infectious Disease"/>
            <person name="Wu L."/>
            <person name="Ma J."/>
        </authorList>
    </citation>
    <scope>NUCLEOTIDE SEQUENCE [LARGE SCALE GENOMIC DNA]</scope>
    <source>
        <strain evidence="3">KCTC 42217</strain>
    </source>
</reference>
<proteinExistence type="predicted"/>
<keyword evidence="1" id="KW-0812">Transmembrane</keyword>
<comment type="caution">
    <text evidence="2">The sequence shown here is derived from an EMBL/GenBank/DDBJ whole genome shotgun (WGS) entry which is preliminary data.</text>
</comment>
<accession>A0ABW4ZIC9</accession>
<name>A0ABW4ZIC9_9SPHI</name>
<keyword evidence="1" id="KW-1133">Transmembrane helix</keyword>
<evidence type="ECO:0000313" key="3">
    <source>
        <dbReference type="Proteomes" id="UP001597387"/>
    </source>
</evidence>
<dbReference type="EMBL" id="JBHUHZ010000001">
    <property type="protein sequence ID" value="MFD2161634.1"/>
    <property type="molecule type" value="Genomic_DNA"/>
</dbReference>
<keyword evidence="1" id="KW-0472">Membrane</keyword>
<evidence type="ECO:0000313" key="2">
    <source>
        <dbReference type="EMBL" id="MFD2161634.1"/>
    </source>
</evidence>
<gene>
    <name evidence="2" type="ORF">ACFSJU_04465</name>
</gene>
<protein>
    <submittedName>
        <fullName evidence="2">Uncharacterized protein</fullName>
    </submittedName>
</protein>
<evidence type="ECO:0000256" key="1">
    <source>
        <dbReference type="SAM" id="Phobius"/>
    </source>
</evidence>
<dbReference type="RefSeq" id="WP_255898871.1">
    <property type="nucleotide sequence ID" value="NZ_JAFMZO010000001.1"/>
</dbReference>
<sequence length="71" mass="7971">MKKKRKSNAKFYGVVILFAFVVSIVEIIKTIESSKTYSQVFEQNQDSGALIVLPIFSIAIVLLLAIPRKNL</sequence>
<dbReference type="Proteomes" id="UP001597387">
    <property type="component" value="Unassembled WGS sequence"/>
</dbReference>
<feature type="transmembrane region" description="Helical" evidence="1">
    <location>
        <begin position="48"/>
        <end position="66"/>
    </location>
</feature>
<feature type="transmembrane region" description="Helical" evidence="1">
    <location>
        <begin position="12"/>
        <end position="28"/>
    </location>
</feature>
<keyword evidence="3" id="KW-1185">Reference proteome</keyword>
<organism evidence="2 3">
    <name type="scientific">Paradesertivirga mongoliensis</name>
    <dbReference type="NCBI Taxonomy" id="2100740"/>
    <lineage>
        <taxon>Bacteria</taxon>
        <taxon>Pseudomonadati</taxon>
        <taxon>Bacteroidota</taxon>
        <taxon>Sphingobacteriia</taxon>
        <taxon>Sphingobacteriales</taxon>
        <taxon>Sphingobacteriaceae</taxon>
        <taxon>Paradesertivirga</taxon>
    </lineage>
</organism>